<name>A0A8H6NLB7_9PEZI</name>
<feature type="compositionally biased region" description="Polar residues" evidence="1">
    <location>
        <begin position="177"/>
        <end position="205"/>
    </location>
</feature>
<keyword evidence="3" id="KW-1185">Reference proteome</keyword>
<protein>
    <submittedName>
        <fullName evidence="2">Uncharacterized protein</fullName>
    </submittedName>
</protein>
<organism evidence="2 3">
    <name type="scientific">Colletotrichum plurivorum</name>
    <dbReference type="NCBI Taxonomy" id="2175906"/>
    <lineage>
        <taxon>Eukaryota</taxon>
        <taxon>Fungi</taxon>
        <taxon>Dikarya</taxon>
        <taxon>Ascomycota</taxon>
        <taxon>Pezizomycotina</taxon>
        <taxon>Sordariomycetes</taxon>
        <taxon>Hypocreomycetidae</taxon>
        <taxon>Glomerellales</taxon>
        <taxon>Glomerellaceae</taxon>
        <taxon>Colletotrichum</taxon>
        <taxon>Colletotrichum orchidearum species complex</taxon>
    </lineage>
</organism>
<reference evidence="2" key="1">
    <citation type="journal article" date="2020" name="Phytopathology">
        <title>Genome Sequence Resources of Colletotrichum truncatum, C. plurivorum, C. musicola, and C. sojae: Four Species Pathogenic to Soybean (Glycine max).</title>
        <authorList>
            <person name="Rogerio F."/>
            <person name="Boufleur T.R."/>
            <person name="Ciampi-Guillardi M."/>
            <person name="Sukno S.A."/>
            <person name="Thon M.R."/>
            <person name="Massola Junior N.S."/>
            <person name="Baroncelli R."/>
        </authorList>
    </citation>
    <scope>NUCLEOTIDE SEQUENCE</scope>
    <source>
        <strain evidence="2">LFN00145</strain>
    </source>
</reference>
<gene>
    <name evidence="2" type="ORF">CPLU01_03421</name>
</gene>
<evidence type="ECO:0000313" key="2">
    <source>
        <dbReference type="EMBL" id="KAF6836840.1"/>
    </source>
</evidence>
<evidence type="ECO:0000313" key="3">
    <source>
        <dbReference type="Proteomes" id="UP000654918"/>
    </source>
</evidence>
<comment type="caution">
    <text evidence="2">The sequence shown here is derived from an EMBL/GenBank/DDBJ whole genome shotgun (WGS) entry which is preliminary data.</text>
</comment>
<feature type="region of interest" description="Disordered" evidence="1">
    <location>
        <begin position="1"/>
        <end position="23"/>
    </location>
</feature>
<evidence type="ECO:0000256" key="1">
    <source>
        <dbReference type="SAM" id="MobiDB-lite"/>
    </source>
</evidence>
<accession>A0A8H6NLB7</accession>
<dbReference type="AlphaFoldDB" id="A0A8H6NLB7"/>
<feature type="region of interest" description="Disordered" evidence="1">
    <location>
        <begin position="171"/>
        <end position="237"/>
    </location>
</feature>
<dbReference type="EMBL" id="WIGO01000029">
    <property type="protein sequence ID" value="KAF6836840.1"/>
    <property type="molecule type" value="Genomic_DNA"/>
</dbReference>
<feature type="region of interest" description="Disordered" evidence="1">
    <location>
        <begin position="61"/>
        <end position="96"/>
    </location>
</feature>
<sequence length="270" mass="28977">MFSSRSLRPGSAQRSAQPHLVNSANYVSIAPRRGLPFHDLEEHRQHPGLHSIFLSNFSRRERGAAPAGSTQTDRAPHADAAASKNQDGLPFPSFPGPAIRFTGMPGAGQRKFNERRRGMTPVSVSLRASPSLSSALPIEAQGSSSLRLTGLPLASSKHGALDDKRTDCAMDAIGPVSQPSSGVMCPSPSQRTQAQSLSTPSGTPDTSHEERRAQAGTQPKKKTIEGTEHGSSSSNNRCNGHTLLLASYFYRRAFLLAFTLSSYEDEVDAR</sequence>
<dbReference type="Proteomes" id="UP000654918">
    <property type="component" value="Unassembled WGS sequence"/>
</dbReference>
<proteinExistence type="predicted"/>